<accession>A0A9R1XX28</accession>
<evidence type="ECO:0000313" key="2">
    <source>
        <dbReference type="EMBL" id="KAJ0223547.1"/>
    </source>
</evidence>
<evidence type="ECO:0000313" key="3">
    <source>
        <dbReference type="Proteomes" id="UP000235145"/>
    </source>
</evidence>
<dbReference type="AlphaFoldDB" id="A0A9R1XX28"/>
<feature type="domain" description="HAT C-terminal dimerisation" evidence="1">
    <location>
        <begin position="140"/>
        <end position="222"/>
    </location>
</feature>
<dbReference type="PANTHER" id="PTHR23272">
    <property type="entry name" value="BED FINGER-RELATED"/>
    <property type="match status" value="1"/>
</dbReference>
<dbReference type="Pfam" id="PF05699">
    <property type="entry name" value="Dimer_Tnp_hAT"/>
    <property type="match status" value="1"/>
</dbReference>
<name>A0A9R1XX28_LACSA</name>
<sequence length="279" mass="31700">MIWLKTGKGLKCSFILYIINPSFGAYFRTEVVEDVEGSIRKRKRKPRVVGAPSGADWQAASYCTDLIHGAGSEKSKEIMGKVTKTLEELFNHYKGKAENKNVLNSQSPIFGEKSSISEMDINLELEFNKFDDGGQDIKTEVDIYLADRKEKRDPKFDLLGWWKANSIKFHILSKLARHVLAMSISTVASESAFSTCDRVIDKYRSSFNTETAEAFICIQDWIRRTRVDLELGCSMKNKDIDEFNEKMTSLKIDKEALVENDGFWLSCGSCGIWLQMSIV</sequence>
<evidence type="ECO:0000259" key="1">
    <source>
        <dbReference type="Pfam" id="PF05699"/>
    </source>
</evidence>
<reference evidence="2 3" key="1">
    <citation type="journal article" date="2017" name="Nat. Commun.">
        <title>Genome assembly with in vitro proximity ligation data and whole-genome triplication in lettuce.</title>
        <authorList>
            <person name="Reyes-Chin-Wo S."/>
            <person name="Wang Z."/>
            <person name="Yang X."/>
            <person name="Kozik A."/>
            <person name="Arikit S."/>
            <person name="Song C."/>
            <person name="Xia L."/>
            <person name="Froenicke L."/>
            <person name="Lavelle D.O."/>
            <person name="Truco M.J."/>
            <person name="Xia R."/>
            <person name="Zhu S."/>
            <person name="Xu C."/>
            <person name="Xu H."/>
            <person name="Xu X."/>
            <person name="Cox K."/>
            <person name="Korf I."/>
            <person name="Meyers B.C."/>
            <person name="Michelmore R.W."/>
        </authorList>
    </citation>
    <scope>NUCLEOTIDE SEQUENCE [LARGE SCALE GENOMIC DNA]</scope>
    <source>
        <strain evidence="3">cv. Salinas</strain>
        <tissue evidence="2">Seedlings</tissue>
    </source>
</reference>
<organism evidence="2 3">
    <name type="scientific">Lactuca sativa</name>
    <name type="common">Garden lettuce</name>
    <dbReference type="NCBI Taxonomy" id="4236"/>
    <lineage>
        <taxon>Eukaryota</taxon>
        <taxon>Viridiplantae</taxon>
        <taxon>Streptophyta</taxon>
        <taxon>Embryophyta</taxon>
        <taxon>Tracheophyta</taxon>
        <taxon>Spermatophyta</taxon>
        <taxon>Magnoliopsida</taxon>
        <taxon>eudicotyledons</taxon>
        <taxon>Gunneridae</taxon>
        <taxon>Pentapetalae</taxon>
        <taxon>asterids</taxon>
        <taxon>campanulids</taxon>
        <taxon>Asterales</taxon>
        <taxon>Asteraceae</taxon>
        <taxon>Cichorioideae</taxon>
        <taxon>Cichorieae</taxon>
        <taxon>Lactucinae</taxon>
        <taxon>Lactuca</taxon>
    </lineage>
</organism>
<protein>
    <recommendedName>
        <fullName evidence="1">HAT C-terminal dimerisation domain-containing protein</fullName>
    </recommendedName>
</protein>
<dbReference type="EMBL" id="NBSK02000002">
    <property type="protein sequence ID" value="KAJ0223547.1"/>
    <property type="molecule type" value="Genomic_DNA"/>
</dbReference>
<dbReference type="PANTHER" id="PTHR23272:SF184">
    <property type="entry name" value="OS03G0311250 PROTEIN"/>
    <property type="match status" value="1"/>
</dbReference>
<proteinExistence type="predicted"/>
<keyword evidence="3" id="KW-1185">Reference proteome</keyword>
<gene>
    <name evidence="2" type="ORF">LSAT_V11C200097660</name>
</gene>
<comment type="caution">
    <text evidence="2">The sequence shown here is derived from an EMBL/GenBank/DDBJ whole genome shotgun (WGS) entry which is preliminary data.</text>
</comment>
<dbReference type="SUPFAM" id="SSF53098">
    <property type="entry name" value="Ribonuclease H-like"/>
    <property type="match status" value="1"/>
</dbReference>
<dbReference type="InterPro" id="IPR008906">
    <property type="entry name" value="HATC_C_dom"/>
</dbReference>
<dbReference type="InterPro" id="IPR012337">
    <property type="entry name" value="RNaseH-like_sf"/>
</dbReference>
<dbReference type="GO" id="GO:0046983">
    <property type="term" value="F:protein dimerization activity"/>
    <property type="evidence" value="ECO:0007669"/>
    <property type="project" value="InterPro"/>
</dbReference>
<dbReference type="Proteomes" id="UP000235145">
    <property type="component" value="Unassembled WGS sequence"/>
</dbReference>